<accession>A0ABM4B2U1</accession>
<evidence type="ECO:0000313" key="2">
    <source>
        <dbReference type="RefSeq" id="XP_065643123.1"/>
    </source>
</evidence>
<dbReference type="PANTHER" id="PTHR46113">
    <property type="entry name" value="SNAC DOMAIN-CONTAINING PROTEIN"/>
    <property type="match status" value="1"/>
</dbReference>
<dbReference type="GeneID" id="136074710"/>
<dbReference type="PANTHER" id="PTHR46113:SF1">
    <property type="entry name" value="PEPTIDASE M17 LEUCYL AMINOPEPTIDASE N-TERMINAL DOMAIN-CONTAINING PROTEIN"/>
    <property type="match status" value="1"/>
</dbReference>
<protein>
    <submittedName>
        <fullName evidence="2">Uncharacterized protein LOC136074710</fullName>
    </submittedName>
</protein>
<evidence type="ECO:0000313" key="1">
    <source>
        <dbReference type="Proteomes" id="UP001652625"/>
    </source>
</evidence>
<proteinExistence type="predicted"/>
<keyword evidence="1" id="KW-1185">Reference proteome</keyword>
<reference evidence="2" key="2">
    <citation type="submission" date="2025-08" db="UniProtKB">
        <authorList>
            <consortium name="RefSeq"/>
        </authorList>
    </citation>
    <scope>IDENTIFICATION</scope>
</reference>
<dbReference type="Proteomes" id="UP001652625">
    <property type="component" value="Chromosome 01"/>
</dbReference>
<reference evidence="1" key="1">
    <citation type="submission" date="2025-05" db="UniProtKB">
        <authorList>
            <consortium name="RefSeq"/>
        </authorList>
    </citation>
    <scope>NUCLEOTIDE SEQUENCE [LARGE SCALE GENOMIC DNA]</scope>
</reference>
<sequence length="809" mass="93561">MAISTRSNTEIYLLGQTHEIDCRSLPTKGDVLRYFYHCCRLLNFNKNKKHTEIISCPLDINHELLCNDKTCQPKCVVSALRKPWLMGGIPHISCRSIRENVSKLIYHHKKLVSYRSKKTETQKLHENSFLALEKELFDIGHPKLYEIIEKDRIRSKDAKECDILFYEDQKTARTMVIDKIDKIYQKVYSNREFRKRKAKEFEQMEESTTKNSKLKQFSSNSNCINGNQELFLLENFDNDKQSMIIEKQSTNIKRNKVTVTVDIDELIKKTSIFCGRFGISVGVQTGLLALFLRSGNINLNEVKLSKTKVEKIRKDLYLSESELIKEKIKEKCKNSNLILHIDTKKVTALNENYISEVNERLAIVVTSPDWDLNTNGKQQDELLGIVECQSGKGYDQALACFNVIKKFGIESFIIGICADTTACNTGCNKGCISILGELLNRPLLRLLCRKHSQERHILHAINAITKTESKGPSKSIYTRFKAAWPMNYENVQKNMDQLSKFPWCKVSGAPLEDMAKKSLSFCKKALELHTFPRNDYKHLCQYVIVFLEGREAVPGFIIHKPAAEHEARFMADALYILAMKLTQPIIKFLTLEEEIVFSKAAIYVALVYAKNFLQSSQIASAAHNDLCTVKEMIKMKDFDADVPQAFISSYLRHSHYLSEETVVFCLFDKSLDNKVKEKVAQQLLKTNLPEVFKLKKFKPVEINENSELNDYVGQNSWLIFKIVPYLSKWLESPPDLWTHDSDYKNMQRFIKRLVCVNDCCERAIKLVKDFIDSTIKEEKLQDILLVLKEHRVNFPFYKCNWSKEILNKL</sequence>
<gene>
    <name evidence="2" type="primary">LOC136074710</name>
</gene>
<name>A0ABM4B2U1_HYDVU</name>
<organism evidence="1 2">
    <name type="scientific">Hydra vulgaris</name>
    <name type="common">Hydra</name>
    <name type="synonym">Hydra attenuata</name>
    <dbReference type="NCBI Taxonomy" id="6087"/>
    <lineage>
        <taxon>Eukaryota</taxon>
        <taxon>Metazoa</taxon>
        <taxon>Cnidaria</taxon>
        <taxon>Hydrozoa</taxon>
        <taxon>Hydroidolina</taxon>
        <taxon>Anthoathecata</taxon>
        <taxon>Aplanulata</taxon>
        <taxon>Hydridae</taxon>
        <taxon>Hydra</taxon>
    </lineage>
</organism>
<dbReference type="RefSeq" id="XP_065643123.1">
    <property type="nucleotide sequence ID" value="XM_065787051.1"/>
</dbReference>